<gene>
    <name evidence="2" type="ORF">CEPIT_LOCUS16540</name>
    <name evidence="3" type="ORF">CEPIT_LOCUS38560</name>
</gene>
<dbReference type="InterPro" id="IPR025486">
    <property type="entry name" value="DUF4378"/>
</dbReference>
<evidence type="ECO:0000313" key="3">
    <source>
        <dbReference type="EMBL" id="CAH9140700.1"/>
    </source>
</evidence>
<feature type="domain" description="DUF4378" evidence="1">
    <location>
        <begin position="309"/>
        <end position="459"/>
    </location>
</feature>
<dbReference type="EMBL" id="CAMAPF010001026">
    <property type="protein sequence ID" value="CAH9140700.1"/>
    <property type="molecule type" value="Genomic_DNA"/>
</dbReference>
<evidence type="ECO:0000313" key="2">
    <source>
        <dbReference type="EMBL" id="CAH9103765.1"/>
    </source>
</evidence>
<evidence type="ECO:0000259" key="1">
    <source>
        <dbReference type="Pfam" id="PF14309"/>
    </source>
</evidence>
<organism evidence="3 4">
    <name type="scientific">Cuscuta epithymum</name>
    <dbReference type="NCBI Taxonomy" id="186058"/>
    <lineage>
        <taxon>Eukaryota</taxon>
        <taxon>Viridiplantae</taxon>
        <taxon>Streptophyta</taxon>
        <taxon>Embryophyta</taxon>
        <taxon>Tracheophyta</taxon>
        <taxon>Spermatophyta</taxon>
        <taxon>Magnoliopsida</taxon>
        <taxon>eudicotyledons</taxon>
        <taxon>Gunneridae</taxon>
        <taxon>Pentapetalae</taxon>
        <taxon>asterids</taxon>
        <taxon>lamiids</taxon>
        <taxon>Solanales</taxon>
        <taxon>Convolvulaceae</taxon>
        <taxon>Cuscuteae</taxon>
        <taxon>Cuscuta</taxon>
        <taxon>Cuscuta subgen. Cuscuta</taxon>
    </lineage>
</organism>
<dbReference type="EMBL" id="CAMAPF010000123">
    <property type="protein sequence ID" value="CAH9103765.1"/>
    <property type="molecule type" value="Genomic_DNA"/>
</dbReference>
<dbReference type="PANTHER" id="PTHR46836:SF7">
    <property type="entry name" value="PHOSPHATIDYLINOSITOL N-ACETYGLUCOSAMINLYTRANSFERASE SUBUNIT P-LIKE PROTEIN"/>
    <property type="match status" value="1"/>
</dbReference>
<reference evidence="3" key="1">
    <citation type="submission" date="2022-07" db="EMBL/GenBank/DDBJ databases">
        <authorList>
            <person name="Macas J."/>
            <person name="Novak P."/>
            <person name="Neumann P."/>
        </authorList>
    </citation>
    <scope>NUCLEOTIDE SEQUENCE</scope>
</reference>
<sequence>MESKQSVIARLIGFDEALPPQAFCEQRISRRILSEDYIQKTASIGLWENSSFSVKKNSDSSLEYDQLLEAQRHSDLCKPSGKTIEVRHSSVQHRKSDLQRPKQSQKHYVKLGDERIVIPEKKSASRFYKFKLGLSRASNESPDFLRKTACLMANPTNHSVGNSISECDNIHSESSAYALSTPDVLSSHNVEAPFRQESFNGSPPNVMVSLKDTIIDQNSPKEPNQSSPNSVLEPHFKGMKLPKSECFEGPVLDLHSVVEQLQLLENNSEETYSEASEMALSVAENAEKRESFYSSQEQLGLFSSEESRDFSYLVDILDEARLNFEVDLETCDSLEFPINPLLFEALEMKYGKQVCWSKPERRLLFDRINSGLSQILNSFMDIHIESKSLKMSFYPTLRRSEVEEELWVLLVSEEKEARKDMSEKGLGVERNWLKMEREREICVICEELENCLFIELASELYCV</sequence>
<protein>
    <recommendedName>
        <fullName evidence="1">DUF4378 domain-containing protein</fullName>
    </recommendedName>
</protein>
<comment type="caution">
    <text evidence="3">The sequence shown here is derived from an EMBL/GenBank/DDBJ whole genome shotgun (WGS) entry which is preliminary data.</text>
</comment>
<name>A0AAV0FYC8_9ASTE</name>
<dbReference type="Pfam" id="PF14309">
    <property type="entry name" value="DUF4378"/>
    <property type="match status" value="1"/>
</dbReference>
<dbReference type="Proteomes" id="UP001152523">
    <property type="component" value="Unassembled WGS sequence"/>
</dbReference>
<evidence type="ECO:0000313" key="4">
    <source>
        <dbReference type="Proteomes" id="UP001152523"/>
    </source>
</evidence>
<dbReference type="PANTHER" id="PTHR46836">
    <property type="entry name" value="AFADIN"/>
    <property type="match status" value="1"/>
</dbReference>
<accession>A0AAV0FYC8</accession>
<dbReference type="AlphaFoldDB" id="A0AAV0FYC8"/>
<keyword evidence="4" id="KW-1185">Reference proteome</keyword>
<proteinExistence type="predicted"/>